<keyword evidence="3" id="KW-1185">Reference proteome</keyword>
<accession>A0AAW0YR08</accession>
<feature type="compositionally biased region" description="Low complexity" evidence="1">
    <location>
        <begin position="90"/>
        <end position="99"/>
    </location>
</feature>
<evidence type="ECO:0000256" key="1">
    <source>
        <dbReference type="SAM" id="MobiDB-lite"/>
    </source>
</evidence>
<dbReference type="Proteomes" id="UP001445076">
    <property type="component" value="Unassembled WGS sequence"/>
</dbReference>
<proteinExistence type="predicted"/>
<dbReference type="AlphaFoldDB" id="A0AAW0YR08"/>
<reference evidence="2 3" key="1">
    <citation type="journal article" date="2024" name="BMC Genomics">
        <title>Genome assembly of redclaw crayfish (Cherax quadricarinatus) provides insights into its immune adaptation and hypoxia tolerance.</title>
        <authorList>
            <person name="Liu Z."/>
            <person name="Zheng J."/>
            <person name="Li H."/>
            <person name="Fang K."/>
            <person name="Wang S."/>
            <person name="He J."/>
            <person name="Zhou D."/>
            <person name="Weng S."/>
            <person name="Chi M."/>
            <person name="Gu Z."/>
            <person name="He J."/>
            <person name="Li F."/>
            <person name="Wang M."/>
        </authorList>
    </citation>
    <scope>NUCLEOTIDE SEQUENCE [LARGE SCALE GENOMIC DNA]</scope>
    <source>
        <strain evidence="2">ZL_2023a</strain>
    </source>
</reference>
<comment type="caution">
    <text evidence="2">The sequence shown here is derived from an EMBL/GenBank/DDBJ whole genome shotgun (WGS) entry which is preliminary data.</text>
</comment>
<evidence type="ECO:0000313" key="3">
    <source>
        <dbReference type="Proteomes" id="UP001445076"/>
    </source>
</evidence>
<name>A0AAW0YR08_CHEQU</name>
<feature type="non-terminal residue" evidence="2">
    <location>
        <position position="149"/>
    </location>
</feature>
<dbReference type="EMBL" id="JARKIK010000001">
    <property type="protein sequence ID" value="KAK8754233.1"/>
    <property type="molecule type" value="Genomic_DNA"/>
</dbReference>
<evidence type="ECO:0000313" key="2">
    <source>
        <dbReference type="EMBL" id="KAK8754233.1"/>
    </source>
</evidence>
<sequence>GSSSVNGCEREEVVSDCGSDGVHDHTLDDSMDGTTPPTSSSDVPTPTARPRTPTPVGLVQTHVSHHAQMQMPPTPRHFHPVINLARDLTSRSSNGGRSPTPSPPPMMPPHTSAALPSPSPTPTVTHTPITSAASPTTAPAAAHSVQAAL</sequence>
<feature type="region of interest" description="Disordered" evidence="1">
    <location>
        <begin position="84"/>
        <end position="149"/>
    </location>
</feature>
<organism evidence="2 3">
    <name type="scientific">Cherax quadricarinatus</name>
    <name type="common">Australian red claw crayfish</name>
    <dbReference type="NCBI Taxonomy" id="27406"/>
    <lineage>
        <taxon>Eukaryota</taxon>
        <taxon>Metazoa</taxon>
        <taxon>Ecdysozoa</taxon>
        <taxon>Arthropoda</taxon>
        <taxon>Crustacea</taxon>
        <taxon>Multicrustacea</taxon>
        <taxon>Malacostraca</taxon>
        <taxon>Eumalacostraca</taxon>
        <taxon>Eucarida</taxon>
        <taxon>Decapoda</taxon>
        <taxon>Pleocyemata</taxon>
        <taxon>Astacidea</taxon>
        <taxon>Parastacoidea</taxon>
        <taxon>Parastacidae</taxon>
        <taxon>Cherax</taxon>
    </lineage>
</organism>
<gene>
    <name evidence="2" type="ORF">OTU49_015061</name>
</gene>
<feature type="compositionally biased region" description="Low complexity" evidence="1">
    <location>
        <begin position="109"/>
        <end position="149"/>
    </location>
</feature>
<feature type="non-terminal residue" evidence="2">
    <location>
        <position position="1"/>
    </location>
</feature>
<feature type="compositionally biased region" description="Low complexity" evidence="1">
    <location>
        <begin position="32"/>
        <end position="55"/>
    </location>
</feature>
<feature type="region of interest" description="Disordered" evidence="1">
    <location>
        <begin position="1"/>
        <end position="56"/>
    </location>
</feature>
<protein>
    <submittedName>
        <fullName evidence="2">Uncharacterized protein</fullName>
    </submittedName>
</protein>